<dbReference type="InterPro" id="IPR014001">
    <property type="entry name" value="Helicase_ATP-bd"/>
</dbReference>
<keyword evidence="1" id="KW-0547">Nucleotide-binding</keyword>
<dbReference type="GO" id="GO:0004386">
    <property type="term" value="F:helicase activity"/>
    <property type="evidence" value="ECO:0007669"/>
    <property type="project" value="UniProtKB-KW"/>
</dbReference>
<feature type="region of interest" description="Disordered" evidence="4">
    <location>
        <begin position="243"/>
        <end position="269"/>
    </location>
</feature>
<dbReference type="Pfam" id="PF00271">
    <property type="entry name" value="Helicase_C"/>
    <property type="match status" value="1"/>
</dbReference>
<evidence type="ECO:0000313" key="8">
    <source>
        <dbReference type="EMBL" id="KAG1905166.1"/>
    </source>
</evidence>
<dbReference type="SMART" id="SM00487">
    <property type="entry name" value="DEXDc"/>
    <property type="match status" value="1"/>
</dbReference>
<dbReference type="GO" id="GO:0016787">
    <property type="term" value="F:hydrolase activity"/>
    <property type="evidence" value="ECO:0007669"/>
    <property type="project" value="UniProtKB-KW"/>
</dbReference>
<dbReference type="Proteomes" id="UP001195769">
    <property type="component" value="Unassembled WGS sequence"/>
</dbReference>
<dbReference type="InterPro" id="IPR049730">
    <property type="entry name" value="SNF2/RAD54-like_C"/>
</dbReference>
<dbReference type="InterPro" id="IPR050628">
    <property type="entry name" value="SNF2_RAD54_helicase_TF"/>
</dbReference>
<feature type="transmembrane region" description="Helical" evidence="5">
    <location>
        <begin position="864"/>
        <end position="881"/>
    </location>
</feature>
<dbReference type="InterPro" id="IPR027417">
    <property type="entry name" value="P-loop_NTPase"/>
</dbReference>
<feature type="compositionally biased region" description="Low complexity" evidence="4">
    <location>
        <begin position="1040"/>
        <end position="1055"/>
    </location>
</feature>
<keyword evidence="5" id="KW-0472">Membrane</keyword>
<feature type="compositionally biased region" description="Polar residues" evidence="4">
    <location>
        <begin position="1457"/>
        <end position="1474"/>
    </location>
</feature>
<evidence type="ECO:0000256" key="5">
    <source>
        <dbReference type="SAM" id="Phobius"/>
    </source>
</evidence>
<evidence type="ECO:0000256" key="2">
    <source>
        <dbReference type="ARBA" id="ARBA00022801"/>
    </source>
</evidence>
<sequence length="1502" mass="166330">MSKKIQSGVVCALLAGRHLIFQNEDIIQDIYGLGPQLFNGPGPHRHLNENQLKSLREMMSAVEKAKDIKTRYNILEGKQQTSYGAGRDALTIWFKKQQISSTISTKVDAIWKELDLLPLQLIHLDPDAGFPNVADADMAREDIAVALFGANSVSRGLRGEFRESLSPIVHHNWERHRKMCRRAEKTLGLRRMAAIVACKLIEDAGTVTPQMLREATHHGVSELEEFLKTVVVTAVAKAKGVAKEKLAPEISDPKEPSGSAKSRGRTRASKVKNVSLSAAGDVDLIWPAYVQLYRTAPTEPDAPAVDLDGEDRDAMWEGSNDLGVDNFRSLDDTALNRLLNFPDGRPALFARFRSLSRKSAWDDGAEKEFVDGNPDMQPLSLLWHQRVGIASIVEKIWQKDQTNAVPGILLADEVGVGKTAQVMGSIAFMIDQYWAHEIRQRKGRIASESIPYFAGQAQVPNLPHVIAVPNSLVAQWMSELRIFFAPKTVEIYVYPTAEKDFAAFWTGPWEKSSMPKINRIILVTHSVFTTQGKVLDTRKGKVGHNQNKAVDDKRTVKSPHLERNCIWYMRVFASCTLDEAHEFRNPNAGWHAMLLLMRNSHVRIIATATPLFTSPKDLCNIGRVLRIPHFTGTEGDDFENNHWKALGAARRVITKEDKELAAKHTIQRLAGSKAEYNEPASKTRVRQLTTVWIKQIKRGFSNRVIRRTVESLRFDGKRINDSLPPYLMVFFPVHLTDPELDIVETGMDSLAGKDVDSMGQSFYMEARTKVPLPFHNSPNYPPVADWDEYNEVRSTKVDYLMTLLRWHLISDDNGVYKDLDKELTEEEQKKLDDEYDKDTDPDFIGDYAIDKELPELMSMGTKKILVYTEFTMMAPLLLSILKMHDIEALSLNGTLTADERNETIRRFNTVPEDRVLLFSTVGAVGLNLTVATIVVLFDQCWSRMLVNQIIGRAWRLGQEDTVTVYNMVAVGTVDVLMVDHGEGKGKMLGQFLSRNKAVANTIQKAVKGDEIPDNDIDDDVEESDDDIEVLDGPPAGSTFRSRASGSSRKSTSAASTVPDKTATRNKIIRTYGGKKQQARNLKTTGDDEGKIFDRSSVVVDDDGSQPEADEQDDGADATSSTGPRKDQGKQKAMGKAMAKGKEKVKVVEEDIDMDDEEEGTSEPPRPKAKPKPKAKVGKPKAKGKDKAVEDDIEMDEEEEGTSEPPRPKPKPRPKAKGKDKAVEDDIDMDDDEEGTSAPPPPKQKPRPKPTVKGTEKGKSTALMSATERIMQDEQITSSRGAKPGPANRAAAAVPSSDEDDDSQIQPRSSGTAAISSTAQRDETDVEDDEAGARINLTRRPVIRDVDDGFTLDDGDTTGPLAGTQNSAKDKSDVEALLGEKQMSDLTLTERDDDRVQSSQPWDDQRFTDTYSGGQKRRRSTTSTVASPPSGPQRSPNRPRPPHKKVHVHGDGSAAVRPSQSSQNEGAGGSISFNDRTAVPENAPKPRGMRGLRGRGGISRARS</sequence>
<accession>A0AAD4EFI8</accession>
<feature type="compositionally biased region" description="Basic and acidic residues" evidence="4">
    <location>
        <begin position="1084"/>
        <end position="1093"/>
    </location>
</feature>
<feature type="compositionally biased region" description="Acidic residues" evidence="4">
    <location>
        <begin position="1224"/>
        <end position="1234"/>
    </location>
</feature>
<feature type="region of interest" description="Disordered" evidence="4">
    <location>
        <begin position="1009"/>
        <end position="1502"/>
    </location>
</feature>
<dbReference type="GO" id="GO:0008094">
    <property type="term" value="F:ATP-dependent activity, acting on DNA"/>
    <property type="evidence" value="ECO:0007669"/>
    <property type="project" value="TreeGrafter"/>
</dbReference>
<dbReference type="GO" id="GO:0006281">
    <property type="term" value="P:DNA repair"/>
    <property type="evidence" value="ECO:0007669"/>
    <property type="project" value="TreeGrafter"/>
</dbReference>
<keyword evidence="2 8" id="KW-0378">Hydrolase</keyword>
<dbReference type="GO" id="GO:0005634">
    <property type="term" value="C:nucleus"/>
    <property type="evidence" value="ECO:0007669"/>
    <property type="project" value="TreeGrafter"/>
</dbReference>
<feature type="compositionally biased region" description="Polar residues" evidence="4">
    <location>
        <begin position="1420"/>
        <end position="1435"/>
    </location>
</feature>
<feature type="compositionally biased region" description="Basic and acidic residues" evidence="4">
    <location>
        <begin position="243"/>
        <end position="255"/>
    </location>
</feature>
<protein>
    <submittedName>
        <fullName evidence="8">P-loop containing nucleoside triphosphate hydrolase protein</fullName>
    </submittedName>
</protein>
<feature type="domain" description="Helicase C-terminal" evidence="7">
    <location>
        <begin position="848"/>
        <end position="1019"/>
    </location>
</feature>
<feature type="domain" description="Helicase ATP-binding" evidence="6">
    <location>
        <begin position="399"/>
        <end position="628"/>
    </location>
</feature>
<evidence type="ECO:0000313" key="9">
    <source>
        <dbReference type="Proteomes" id="UP001195769"/>
    </source>
</evidence>
<feature type="compositionally biased region" description="Acidic residues" evidence="4">
    <location>
        <begin position="1099"/>
        <end position="1115"/>
    </location>
</feature>
<feature type="compositionally biased region" description="Basic residues" evidence="4">
    <location>
        <begin position="1166"/>
        <end position="1181"/>
    </location>
</feature>
<feature type="compositionally biased region" description="Acidic residues" evidence="4">
    <location>
        <begin position="1011"/>
        <end position="1029"/>
    </location>
</feature>
<keyword evidence="5" id="KW-1133">Transmembrane helix</keyword>
<dbReference type="InterPro" id="IPR001650">
    <property type="entry name" value="Helicase_C-like"/>
</dbReference>
<keyword evidence="5" id="KW-0812">Transmembrane</keyword>
<organism evidence="8 9">
    <name type="scientific">Suillus fuscotomentosus</name>
    <dbReference type="NCBI Taxonomy" id="1912939"/>
    <lineage>
        <taxon>Eukaryota</taxon>
        <taxon>Fungi</taxon>
        <taxon>Dikarya</taxon>
        <taxon>Basidiomycota</taxon>
        <taxon>Agaricomycotina</taxon>
        <taxon>Agaricomycetes</taxon>
        <taxon>Agaricomycetidae</taxon>
        <taxon>Boletales</taxon>
        <taxon>Suillineae</taxon>
        <taxon>Suillaceae</taxon>
        <taxon>Suillus</taxon>
    </lineage>
</organism>
<dbReference type="PANTHER" id="PTHR45626">
    <property type="entry name" value="TRANSCRIPTION TERMINATION FACTOR 2-RELATED"/>
    <property type="match status" value="1"/>
</dbReference>
<dbReference type="PROSITE" id="PS51194">
    <property type="entry name" value="HELICASE_CTER"/>
    <property type="match status" value="1"/>
</dbReference>
<dbReference type="SUPFAM" id="SSF52540">
    <property type="entry name" value="P-loop containing nucleoside triphosphate hydrolases"/>
    <property type="match status" value="2"/>
</dbReference>
<comment type="caution">
    <text evidence="8">The sequence shown here is derived from an EMBL/GenBank/DDBJ whole genome shotgun (WGS) entry which is preliminary data.</text>
</comment>
<keyword evidence="9" id="KW-1185">Reference proteome</keyword>
<feature type="compositionally biased region" description="Acidic residues" evidence="4">
    <location>
        <begin position="1149"/>
        <end position="1160"/>
    </location>
</feature>
<evidence type="ECO:0000256" key="3">
    <source>
        <dbReference type="ARBA" id="ARBA00022840"/>
    </source>
</evidence>
<evidence type="ECO:0000256" key="4">
    <source>
        <dbReference type="SAM" id="MobiDB-lite"/>
    </source>
</evidence>
<feature type="compositionally biased region" description="Polar residues" evidence="4">
    <location>
        <begin position="1303"/>
        <end position="1318"/>
    </location>
</feature>
<dbReference type="Gene3D" id="3.40.50.300">
    <property type="entry name" value="P-loop containing nucleotide triphosphate hydrolases"/>
    <property type="match status" value="1"/>
</dbReference>
<feature type="compositionally biased region" description="Low complexity" evidence="4">
    <location>
        <begin position="1279"/>
        <end position="1292"/>
    </location>
</feature>
<dbReference type="InterPro" id="IPR038718">
    <property type="entry name" value="SNF2-like_sf"/>
</dbReference>
<keyword evidence="3" id="KW-0067">ATP-binding</keyword>
<gene>
    <name evidence="8" type="ORF">F5891DRAFT_1183871</name>
</gene>
<name>A0AAD4EFI8_9AGAM</name>
<feature type="compositionally biased region" description="Polar residues" evidence="4">
    <location>
        <begin position="1396"/>
        <end position="1412"/>
    </location>
</feature>
<dbReference type="InterPro" id="IPR000330">
    <property type="entry name" value="SNF2_N"/>
</dbReference>
<dbReference type="Pfam" id="PF00176">
    <property type="entry name" value="SNF2-rel_dom"/>
    <property type="match status" value="1"/>
</dbReference>
<feature type="compositionally biased region" description="Acidic residues" evidence="4">
    <location>
        <begin position="1190"/>
        <end position="1201"/>
    </location>
</feature>
<dbReference type="GeneID" id="64660661"/>
<feature type="compositionally biased region" description="Basic and acidic residues" evidence="4">
    <location>
        <begin position="1139"/>
        <end position="1148"/>
    </location>
</feature>
<dbReference type="PROSITE" id="PS51192">
    <property type="entry name" value="HELICASE_ATP_BIND_1"/>
    <property type="match status" value="1"/>
</dbReference>
<proteinExistence type="predicted"/>
<dbReference type="Gene3D" id="3.40.50.10810">
    <property type="entry name" value="Tandem AAA-ATPase domain"/>
    <property type="match status" value="1"/>
</dbReference>
<feature type="transmembrane region" description="Helical" evidence="5">
    <location>
        <begin position="915"/>
        <end position="937"/>
    </location>
</feature>
<dbReference type="EMBL" id="JABBWK010000008">
    <property type="protein sequence ID" value="KAG1905166.1"/>
    <property type="molecule type" value="Genomic_DNA"/>
</dbReference>
<dbReference type="RefSeq" id="XP_041230741.1">
    <property type="nucleotide sequence ID" value="XM_041366363.1"/>
</dbReference>
<dbReference type="SMART" id="SM00490">
    <property type="entry name" value="HELICc"/>
    <property type="match status" value="1"/>
</dbReference>
<reference evidence="8" key="1">
    <citation type="journal article" date="2020" name="New Phytol.">
        <title>Comparative genomics reveals dynamic genome evolution in host specialist ectomycorrhizal fungi.</title>
        <authorList>
            <person name="Lofgren L.A."/>
            <person name="Nguyen N.H."/>
            <person name="Vilgalys R."/>
            <person name="Ruytinx J."/>
            <person name="Liao H.L."/>
            <person name="Branco S."/>
            <person name="Kuo A."/>
            <person name="LaButti K."/>
            <person name="Lipzen A."/>
            <person name="Andreopoulos W."/>
            <person name="Pangilinan J."/>
            <person name="Riley R."/>
            <person name="Hundley H."/>
            <person name="Na H."/>
            <person name="Barry K."/>
            <person name="Grigoriev I.V."/>
            <person name="Stajich J.E."/>
            <person name="Kennedy P.G."/>
        </authorList>
    </citation>
    <scope>NUCLEOTIDE SEQUENCE</scope>
    <source>
        <strain evidence="8">FC203</strain>
    </source>
</reference>
<evidence type="ECO:0000259" key="6">
    <source>
        <dbReference type="PROSITE" id="PS51192"/>
    </source>
</evidence>
<dbReference type="GO" id="GO:0005524">
    <property type="term" value="F:ATP binding"/>
    <property type="evidence" value="ECO:0007669"/>
    <property type="project" value="UniProtKB-KW"/>
</dbReference>
<dbReference type="CDD" id="cd18793">
    <property type="entry name" value="SF2_C_SNF"/>
    <property type="match status" value="1"/>
</dbReference>
<evidence type="ECO:0000259" key="7">
    <source>
        <dbReference type="PROSITE" id="PS51194"/>
    </source>
</evidence>
<evidence type="ECO:0000256" key="1">
    <source>
        <dbReference type="ARBA" id="ARBA00022741"/>
    </source>
</evidence>